<dbReference type="AlphaFoldDB" id="A0A8S4BIT7"/>
<name>A0A8S4BIT7_9TELE</name>
<dbReference type="EMBL" id="CAJRST010036666">
    <property type="protein sequence ID" value="CAG5991100.1"/>
    <property type="molecule type" value="Genomic_DNA"/>
</dbReference>
<dbReference type="Proteomes" id="UP000677803">
    <property type="component" value="Unassembled WGS sequence"/>
</dbReference>
<dbReference type="OrthoDB" id="8446784at2759"/>
<comment type="caution">
    <text evidence="2">The sequence shown here is derived from an EMBL/GenBank/DDBJ whole genome shotgun (WGS) entry which is preliminary data.</text>
</comment>
<sequence>MFLVLLVSACIGSGLADIERDYVNYGGRYKIRVQDDIHVIDFLQRYGNDAIPIWKRDDPEGTENPRGRMWGNSFTIENVTQRDSGRYILRNSKSRLMSVRIVDVAANTQRVSLKEGQEFSLQYDLEQQSCNIYFFPKGVQETEMVRHGRLESDADLSGCTGFQLLKPCGILNENIPTSCVGRFEIRDHNDDPALKVSVHIEASKSYTSYLWGSGGALICTCLACCLRLICGCSSGRHSDFAPLL</sequence>
<proteinExistence type="predicted"/>
<organism evidence="2 3">
    <name type="scientific">Menidia menidia</name>
    <name type="common">Atlantic silverside</name>
    <dbReference type="NCBI Taxonomy" id="238744"/>
    <lineage>
        <taxon>Eukaryota</taxon>
        <taxon>Metazoa</taxon>
        <taxon>Chordata</taxon>
        <taxon>Craniata</taxon>
        <taxon>Vertebrata</taxon>
        <taxon>Euteleostomi</taxon>
        <taxon>Actinopterygii</taxon>
        <taxon>Neopterygii</taxon>
        <taxon>Teleostei</taxon>
        <taxon>Neoteleostei</taxon>
        <taxon>Acanthomorphata</taxon>
        <taxon>Ovalentaria</taxon>
        <taxon>Atherinomorphae</taxon>
        <taxon>Atheriniformes</taxon>
        <taxon>Atherinopsidae</taxon>
        <taxon>Menidiinae</taxon>
        <taxon>Menidia</taxon>
    </lineage>
</organism>
<feature type="chain" id="PRO_5035837580" evidence="1">
    <location>
        <begin position="17"/>
        <end position="244"/>
    </location>
</feature>
<keyword evidence="1" id="KW-0732">Signal</keyword>
<keyword evidence="3" id="KW-1185">Reference proteome</keyword>
<evidence type="ECO:0000313" key="2">
    <source>
        <dbReference type="EMBL" id="CAG5991100.1"/>
    </source>
</evidence>
<gene>
    <name evidence="2" type="ORF">MMEN_LOCUS17448</name>
</gene>
<feature type="signal peptide" evidence="1">
    <location>
        <begin position="1"/>
        <end position="16"/>
    </location>
</feature>
<evidence type="ECO:0000256" key="1">
    <source>
        <dbReference type="SAM" id="SignalP"/>
    </source>
</evidence>
<evidence type="ECO:0000313" key="3">
    <source>
        <dbReference type="Proteomes" id="UP000677803"/>
    </source>
</evidence>
<reference evidence="2" key="1">
    <citation type="submission" date="2021-05" db="EMBL/GenBank/DDBJ databases">
        <authorList>
            <person name="Tigano A."/>
        </authorList>
    </citation>
    <scope>NUCLEOTIDE SEQUENCE</scope>
</reference>
<protein>
    <submittedName>
        <fullName evidence="2">(Atlantic silverside) hypothetical protein</fullName>
    </submittedName>
</protein>
<accession>A0A8S4BIT7</accession>